<accession>A0A3S0ZRE0</accession>
<keyword evidence="3" id="KW-1185">Reference proteome</keyword>
<evidence type="ECO:0000259" key="1">
    <source>
        <dbReference type="Pfam" id="PF01636"/>
    </source>
</evidence>
<dbReference type="RefSeq" id="WP_235082863.1">
    <property type="nucleotide sequence ID" value="NZ_AJLN01000033.1"/>
</dbReference>
<dbReference type="InterPro" id="IPR011009">
    <property type="entry name" value="Kinase-like_dom_sf"/>
</dbReference>
<reference evidence="2 3" key="1">
    <citation type="journal article" date="2019" name="Genome Biol. Evol.">
        <title>Day and night: Metabolic profiles and evolutionary relationships of six axenic non-marine cyanobacteria.</title>
        <authorList>
            <person name="Will S.E."/>
            <person name="Henke P."/>
            <person name="Boedeker C."/>
            <person name="Huang S."/>
            <person name="Brinkmann H."/>
            <person name="Rohde M."/>
            <person name="Jarek M."/>
            <person name="Friedl T."/>
            <person name="Seufert S."/>
            <person name="Schumacher M."/>
            <person name="Overmann J."/>
            <person name="Neumann-Schaal M."/>
            <person name="Petersen J."/>
        </authorList>
    </citation>
    <scope>NUCLEOTIDE SEQUENCE [LARGE SCALE GENOMIC DNA]</scope>
    <source>
        <strain evidence="2 3">PCC 6912</strain>
    </source>
</reference>
<dbReference type="AlphaFoldDB" id="A0A3S0ZRE0"/>
<dbReference type="SUPFAM" id="SSF56112">
    <property type="entry name" value="Protein kinase-like (PK-like)"/>
    <property type="match status" value="1"/>
</dbReference>
<gene>
    <name evidence="2" type="ORF">PCC6912_46730</name>
</gene>
<name>A0A3S0ZRE0_CHLFR</name>
<dbReference type="EMBL" id="RSCJ01000023">
    <property type="protein sequence ID" value="RUR75776.1"/>
    <property type="molecule type" value="Genomic_DNA"/>
</dbReference>
<sequence length="459" mass="52428">MMSYTQDPVFQTIQQIRTPQIVEEVLSQVWSRWSSHHLYLVKVTPSLTNYKPYERARVMAEATIVFADDNNSSVTLNLFFHVFAKAEIARQEFENSYTHNFLPCQGPPVFLIPHWQTVVWTLPNAPNLRELEQLLQPKKFCHFLVPPDQIPSGIEDYPTPKLLRYVPLKRAILAWENPNTHRRYFAKLLNATDAPHVVRNFQQVDAAFASGELGFSVPKFVSYNPAVRTLLMTEVLGTQFTELMHRVIPESFSLVGRNLARLHDCNLHPETVWTPSKELAVLHRHMKGLKLALPHLTAQLEGVISRLEDLSEQLPFLENYPIHGNLFGDQILYSPNGIGIVDWDALSLGDPLYDLGRLIAHLIYIAGREKISPPDVKACVEALLRAYEQETNRPIDRSCLVWHIATQLLLRGKISSLRKLVEGWQTHLDFVVNESEQVLDGQSLYLCLPTLNHSVLSEV</sequence>
<evidence type="ECO:0000313" key="3">
    <source>
        <dbReference type="Proteomes" id="UP000268857"/>
    </source>
</evidence>
<proteinExistence type="predicted"/>
<dbReference type="STRING" id="211165.GCA_000317285_00347"/>
<dbReference type="Proteomes" id="UP000268857">
    <property type="component" value="Unassembled WGS sequence"/>
</dbReference>
<feature type="domain" description="Aminoglycoside phosphotransferase" evidence="1">
    <location>
        <begin position="180"/>
        <end position="388"/>
    </location>
</feature>
<dbReference type="Gene3D" id="3.90.1200.10">
    <property type="match status" value="1"/>
</dbReference>
<organism evidence="2 3">
    <name type="scientific">Chlorogloeopsis fritschii PCC 6912</name>
    <dbReference type="NCBI Taxonomy" id="211165"/>
    <lineage>
        <taxon>Bacteria</taxon>
        <taxon>Bacillati</taxon>
        <taxon>Cyanobacteriota</taxon>
        <taxon>Cyanophyceae</taxon>
        <taxon>Nostocales</taxon>
        <taxon>Chlorogloeopsidaceae</taxon>
        <taxon>Chlorogloeopsis</taxon>
    </lineage>
</organism>
<evidence type="ECO:0000313" key="2">
    <source>
        <dbReference type="EMBL" id="RUR75776.1"/>
    </source>
</evidence>
<dbReference type="Pfam" id="PF01636">
    <property type="entry name" value="APH"/>
    <property type="match status" value="1"/>
</dbReference>
<comment type="caution">
    <text evidence="2">The sequence shown here is derived from an EMBL/GenBank/DDBJ whole genome shotgun (WGS) entry which is preliminary data.</text>
</comment>
<dbReference type="InterPro" id="IPR002575">
    <property type="entry name" value="Aminoglycoside_PTrfase"/>
</dbReference>
<protein>
    <recommendedName>
        <fullName evidence="1">Aminoglycoside phosphotransferase domain-containing protein</fullName>
    </recommendedName>
</protein>